<keyword evidence="4" id="KW-1185">Reference proteome</keyword>
<dbReference type="InterPro" id="IPR048020">
    <property type="entry name" value="Transpos_IS3"/>
</dbReference>
<feature type="domain" description="Integrase catalytic" evidence="2">
    <location>
        <begin position="223"/>
        <end position="376"/>
    </location>
</feature>
<dbReference type="SUPFAM" id="SSF46689">
    <property type="entry name" value="Homeodomain-like"/>
    <property type="match status" value="1"/>
</dbReference>
<protein>
    <recommendedName>
        <fullName evidence="2">Integrase catalytic domain-containing protein</fullName>
    </recommendedName>
</protein>
<dbReference type="GO" id="GO:0015074">
    <property type="term" value="P:DNA integration"/>
    <property type="evidence" value="ECO:0007669"/>
    <property type="project" value="InterPro"/>
</dbReference>
<dbReference type="InterPro" id="IPR009057">
    <property type="entry name" value="Homeodomain-like_sf"/>
</dbReference>
<comment type="caution">
    <text evidence="3">The sequence shown here is derived from an EMBL/GenBank/DDBJ whole genome shotgun (WGS) entry which is preliminary data.</text>
</comment>
<dbReference type="InterPro" id="IPR001584">
    <property type="entry name" value="Integrase_cat-core"/>
</dbReference>
<dbReference type="eggNOG" id="COG2801">
    <property type="taxonomic scope" value="Bacteria"/>
</dbReference>
<evidence type="ECO:0000256" key="1">
    <source>
        <dbReference type="SAM" id="Coils"/>
    </source>
</evidence>
<evidence type="ECO:0000259" key="2">
    <source>
        <dbReference type="PROSITE" id="PS50994"/>
    </source>
</evidence>
<gene>
    <name evidence="3" type="ORF">IW19_19980</name>
</gene>
<evidence type="ECO:0000313" key="4">
    <source>
        <dbReference type="Proteomes" id="UP000028715"/>
    </source>
</evidence>
<dbReference type="EMBL" id="JPRL01000002">
    <property type="protein sequence ID" value="KFF03196.1"/>
    <property type="molecule type" value="Genomic_DNA"/>
</dbReference>
<dbReference type="Pfam" id="PF00665">
    <property type="entry name" value="rve"/>
    <property type="match status" value="1"/>
</dbReference>
<dbReference type="NCBIfam" id="NF033516">
    <property type="entry name" value="transpos_IS3"/>
    <property type="match status" value="1"/>
</dbReference>
<dbReference type="Pfam" id="PF01527">
    <property type="entry name" value="HTH_Tnp_1"/>
    <property type="match status" value="1"/>
</dbReference>
<dbReference type="STRING" id="362418.IW19_19980"/>
<dbReference type="RefSeq" id="WP_035688551.1">
    <property type="nucleotide sequence ID" value="NZ_JPRL01000002.1"/>
</dbReference>
<dbReference type="InterPro" id="IPR050900">
    <property type="entry name" value="Transposase_IS3/IS150/IS904"/>
</dbReference>
<dbReference type="OrthoDB" id="9815231at2"/>
<evidence type="ECO:0000313" key="3">
    <source>
        <dbReference type="EMBL" id="KFF03196.1"/>
    </source>
</evidence>
<dbReference type="InterPro" id="IPR002514">
    <property type="entry name" value="Transposase_8"/>
</dbReference>
<dbReference type="InterPro" id="IPR012337">
    <property type="entry name" value="RNaseH-like_sf"/>
</dbReference>
<dbReference type="GO" id="GO:0004803">
    <property type="term" value="F:transposase activity"/>
    <property type="evidence" value="ECO:0007669"/>
    <property type="project" value="InterPro"/>
</dbReference>
<dbReference type="InterPro" id="IPR036397">
    <property type="entry name" value="RNaseH_sf"/>
</dbReference>
<feature type="coiled-coil region" evidence="1">
    <location>
        <begin position="65"/>
        <end position="92"/>
    </location>
</feature>
<dbReference type="PANTHER" id="PTHR46889">
    <property type="entry name" value="TRANSPOSASE INSF FOR INSERTION SEQUENCE IS3B-RELATED"/>
    <property type="match status" value="1"/>
</dbReference>
<dbReference type="AlphaFoldDB" id="A0A085ZFI2"/>
<proteinExistence type="predicted"/>
<sequence>MEKRKFYDREFKVKAVQLGFEVGLTKGARELGIRTTFMSRWRQEFLEFGTLSFCGRSSTRLDPEQKRFSKLKRKLKHELQESELELEIFKNASKYTSGGKLTIYDFIKSHTDKYTITKMCKVLGTEKTTYDNWNNQVISTIQRRVNLLHEEITSIFFEYHEIYGCSKIAAELQSRGFKIKTGQVSVHMQKLGLVSKVRRNAKFKRILTANPYAFPNVLNQQFNVENPSMVWVSGISQMQTAEGLLFLTIIMDLFDRKIIGWSLSNGLTIKETIIPCWEMAVQNRPIKKDLLFHSDRRIQYTNKMLSNILDSYEFIRRSMSRKGNHSDNAISESFFNSLKFGLIDLKVLLTKKQMSDKIFEYLEIYNKGHAIINYQL</sequence>
<organism evidence="3 4">
    <name type="scientific">Flavobacterium reichenbachii</name>
    <dbReference type="NCBI Taxonomy" id="362418"/>
    <lineage>
        <taxon>Bacteria</taxon>
        <taxon>Pseudomonadati</taxon>
        <taxon>Bacteroidota</taxon>
        <taxon>Flavobacteriia</taxon>
        <taxon>Flavobacteriales</taxon>
        <taxon>Flavobacteriaceae</taxon>
        <taxon>Flavobacterium</taxon>
    </lineage>
</organism>
<dbReference type="SUPFAM" id="SSF53098">
    <property type="entry name" value="Ribonuclease H-like"/>
    <property type="match status" value="1"/>
</dbReference>
<name>A0A085ZFI2_9FLAO</name>
<dbReference type="GO" id="GO:0003677">
    <property type="term" value="F:DNA binding"/>
    <property type="evidence" value="ECO:0007669"/>
    <property type="project" value="InterPro"/>
</dbReference>
<reference evidence="3 4" key="1">
    <citation type="submission" date="2014-07" db="EMBL/GenBank/DDBJ databases">
        <title>Genome of Flavobacterium reichenbachii LMG 25512.</title>
        <authorList>
            <person name="Stropko S.J."/>
            <person name="Pipes S.E."/>
            <person name="Newman J.D."/>
        </authorList>
    </citation>
    <scope>NUCLEOTIDE SEQUENCE [LARGE SCALE GENOMIC DNA]</scope>
    <source>
        <strain evidence="3 4">LMG 25512</strain>
    </source>
</reference>
<accession>A0A085ZFI2</accession>
<dbReference type="Proteomes" id="UP000028715">
    <property type="component" value="Unassembled WGS sequence"/>
</dbReference>
<dbReference type="PROSITE" id="PS50994">
    <property type="entry name" value="INTEGRASE"/>
    <property type="match status" value="1"/>
</dbReference>
<dbReference type="Gene3D" id="3.30.420.10">
    <property type="entry name" value="Ribonuclease H-like superfamily/Ribonuclease H"/>
    <property type="match status" value="1"/>
</dbReference>
<dbReference type="GO" id="GO:0006313">
    <property type="term" value="P:DNA transposition"/>
    <property type="evidence" value="ECO:0007669"/>
    <property type="project" value="InterPro"/>
</dbReference>
<keyword evidence="1" id="KW-0175">Coiled coil</keyword>